<dbReference type="Pfam" id="PF00753">
    <property type="entry name" value="Lactamase_B"/>
    <property type="match status" value="1"/>
</dbReference>
<dbReference type="InterPro" id="IPR041516">
    <property type="entry name" value="LACTB2_WH"/>
</dbReference>
<evidence type="ECO:0000313" key="8">
    <source>
        <dbReference type="EMBL" id="KAJ8989120.1"/>
    </source>
</evidence>
<evidence type="ECO:0000256" key="6">
    <source>
        <dbReference type="SAM" id="MobiDB-lite"/>
    </source>
</evidence>
<comment type="similarity">
    <text evidence="2">Belongs to the metallo-beta-lactamase superfamily. Glyoxalase II family.</text>
</comment>
<dbReference type="GO" id="GO:0044550">
    <property type="term" value="P:secondary metabolite biosynthetic process"/>
    <property type="evidence" value="ECO:0007669"/>
    <property type="project" value="TreeGrafter"/>
</dbReference>
<feature type="compositionally biased region" description="Basic and acidic residues" evidence="6">
    <location>
        <begin position="58"/>
        <end position="72"/>
    </location>
</feature>
<evidence type="ECO:0000259" key="7">
    <source>
        <dbReference type="SMART" id="SM00849"/>
    </source>
</evidence>
<dbReference type="EMBL" id="JAJGCB010000015">
    <property type="protein sequence ID" value="KAJ8989120.1"/>
    <property type="molecule type" value="Genomic_DNA"/>
</dbReference>
<evidence type="ECO:0000256" key="5">
    <source>
        <dbReference type="ARBA" id="ARBA00022833"/>
    </source>
</evidence>
<organism evidence="8 9">
    <name type="scientific">Exophiala dermatitidis</name>
    <name type="common">Black yeast-like fungus</name>
    <name type="synonym">Wangiella dermatitidis</name>
    <dbReference type="NCBI Taxonomy" id="5970"/>
    <lineage>
        <taxon>Eukaryota</taxon>
        <taxon>Fungi</taxon>
        <taxon>Dikarya</taxon>
        <taxon>Ascomycota</taxon>
        <taxon>Pezizomycotina</taxon>
        <taxon>Eurotiomycetes</taxon>
        <taxon>Chaetothyriomycetidae</taxon>
        <taxon>Chaetothyriales</taxon>
        <taxon>Herpotrichiellaceae</taxon>
        <taxon>Exophiala</taxon>
    </lineage>
</organism>
<dbReference type="FunFam" id="3.60.15.10:FF:000041">
    <property type="entry name" value="Metallo-beta-lactamase domain protein"/>
    <property type="match status" value="1"/>
</dbReference>
<dbReference type="Gene3D" id="3.60.15.10">
    <property type="entry name" value="Ribonuclease Z/Hydroxyacylglutathione hydrolase-like"/>
    <property type="match status" value="1"/>
</dbReference>
<feature type="region of interest" description="Disordered" evidence="6">
    <location>
        <begin position="299"/>
        <end position="319"/>
    </location>
</feature>
<keyword evidence="5" id="KW-0862">Zinc</keyword>
<dbReference type="InterPro" id="IPR050662">
    <property type="entry name" value="Sec-metab_biosynth-thioest"/>
</dbReference>
<evidence type="ECO:0000256" key="3">
    <source>
        <dbReference type="ARBA" id="ARBA00022723"/>
    </source>
</evidence>
<dbReference type="InterPro" id="IPR036866">
    <property type="entry name" value="RibonucZ/Hydroxyglut_hydro"/>
</dbReference>
<dbReference type="InterPro" id="IPR047921">
    <property type="entry name" value="LACTB2-like_MBL-fold"/>
</dbReference>
<dbReference type="Pfam" id="PF17778">
    <property type="entry name" value="WHD_BLACT"/>
    <property type="match status" value="1"/>
</dbReference>
<gene>
    <name evidence="8" type="ORF">HRR80_006847</name>
</gene>
<dbReference type="CDD" id="cd07722">
    <property type="entry name" value="LACTB2-like_MBL-fold"/>
    <property type="match status" value="1"/>
</dbReference>
<dbReference type="Gene3D" id="1.10.10.10">
    <property type="entry name" value="Winged helix-like DNA-binding domain superfamily/Winged helix DNA-binding domain"/>
    <property type="match status" value="1"/>
</dbReference>
<comment type="caution">
    <text evidence="8">The sequence shown here is derived from an EMBL/GenBank/DDBJ whole genome shotgun (WGS) entry which is preliminary data.</text>
</comment>
<keyword evidence="3" id="KW-0479">Metal-binding</keyword>
<dbReference type="SUPFAM" id="SSF56281">
    <property type="entry name" value="Metallo-hydrolase/oxidoreductase"/>
    <property type="match status" value="1"/>
</dbReference>
<protein>
    <recommendedName>
        <fullName evidence="7">Metallo-beta-lactamase domain-containing protein</fullName>
    </recommendedName>
</protein>
<feature type="compositionally biased region" description="Polar residues" evidence="6">
    <location>
        <begin position="38"/>
        <end position="56"/>
    </location>
</feature>
<dbReference type="PANTHER" id="PTHR23131:SF0">
    <property type="entry name" value="ENDORIBONUCLEASE LACTB2"/>
    <property type="match status" value="1"/>
</dbReference>
<evidence type="ECO:0000256" key="4">
    <source>
        <dbReference type="ARBA" id="ARBA00022801"/>
    </source>
</evidence>
<accession>A0AAN6EPE8</accession>
<feature type="compositionally biased region" description="Basic and acidic residues" evidence="6">
    <location>
        <begin position="358"/>
        <end position="368"/>
    </location>
</feature>
<sequence>MHTLLTNPRHWSILTSILKKIEIRYYGRDSAFDRGPETRSQPRPPTLTQTKLQYHTTEPVREQQEVDRTQREKQRHRHRPRFANMAQNLPPLPPWEQVSTNVIRILGGNPSKFTLQGTNTYLLGRGERRLLIDTGQGEPAWVDTLRTVLQAQSPPATVSTCLLTHWHHDHIGGVKDLESLVENVRVYKNQPTLNPDGLIDPDRVIDITDGQRFKVSSREESSDEQPDTDVDIDFEIEAIHTPGHAKDHMSFLVTKSSDPEEVGAIFTADNVLGHGTAVFEDLGVYLDSLALMKKRVLEQSSRSGDDETGSATSQKKAFPGHGAVISDSVAKIDEYIAHRRMREEEALNVLRFGTTTRPESKSLPHDSITRYGDSDDEQDGEAGGGNGSVTLGAKELTPGKEWTSMDMVRVIYRHYPENLYLPAEYGLVMVLEKLAKDGKVVKTPEGKWRASEKAAL</sequence>
<reference evidence="8" key="1">
    <citation type="submission" date="2023-01" db="EMBL/GenBank/DDBJ databases">
        <title>Exophiala dermititidis isolated from Cystic Fibrosis Patient.</title>
        <authorList>
            <person name="Kurbessoian T."/>
            <person name="Crocker A."/>
            <person name="Murante D."/>
            <person name="Hogan D.A."/>
            <person name="Stajich J.E."/>
        </authorList>
    </citation>
    <scope>NUCLEOTIDE SEQUENCE</scope>
    <source>
        <strain evidence="8">Ex8</strain>
    </source>
</reference>
<evidence type="ECO:0000313" key="9">
    <source>
        <dbReference type="Proteomes" id="UP001161757"/>
    </source>
</evidence>
<feature type="domain" description="Metallo-beta-lactamase" evidence="7">
    <location>
        <begin position="117"/>
        <end position="321"/>
    </location>
</feature>
<dbReference type="AlphaFoldDB" id="A0AAN6EPE8"/>
<feature type="region of interest" description="Disordered" evidence="6">
    <location>
        <begin position="356"/>
        <end position="395"/>
    </location>
</feature>
<proteinExistence type="inferred from homology"/>
<feature type="region of interest" description="Disordered" evidence="6">
    <location>
        <begin position="31"/>
        <end position="78"/>
    </location>
</feature>
<comment type="cofactor">
    <cofactor evidence="1">
        <name>Zn(2+)</name>
        <dbReference type="ChEBI" id="CHEBI:29105"/>
    </cofactor>
</comment>
<dbReference type="Proteomes" id="UP001161757">
    <property type="component" value="Unassembled WGS sequence"/>
</dbReference>
<dbReference type="PANTHER" id="PTHR23131">
    <property type="entry name" value="ENDORIBONUCLEASE LACTB2"/>
    <property type="match status" value="1"/>
</dbReference>
<evidence type="ECO:0000256" key="1">
    <source>
        <dbReference type="ARBA" id="ARBA00001947"/>
    </source>
</evidence>
<dbReference type="GO" id="GO:0046872">
    <property type="term" value="F:metal ion binding"/>
    <property type="evidence" value="ECO:0007669"/>
    <property type="project" value="UniProtKB-KW"/>
</dbReference>
<dbReference type="GO" id="GO:0016787">
    <property type="term" value="F:hydrolase activity"/>
    <property type="evidence" value="ECO:0007669"/>
    <property type="project" value="UniProtKB-KW"/>
</dbReference>
<name>A0AAN6EPE8_EXODE</name>
<dbReference type="InterPro" id="IPR036388">
    <property type="entry name" value="WH-like_DNA-bd_sf"/>
</dbReference>
<dbReference type="InterPro" id="IPR001279">
    <property type="entry name" value="Metallo-B-lactamas"/>
</dbReference>
<evidence type="ECO:0000256" key="2">
    <source>
        <dbReference type="ARBA" id="ARBA00006759"/>
    </source>
</evidence>
<keyword evidence="4" id="KW-0378">Hydrolase</keyword>
<dbReference type="SMART" id="SM00849">
    <property type="entry name" value="Lactamase_B"/>
    <property type="match status" value="1"/>
</dbReference>